<organism evidence="1 2">
    <name type="scientific">Caerostris extrusa</name>
    <name type="common">Bark spider</name>
    <name type="synonym">Caerostris bankana</name>
    <dbReference type="NCBI Taxonomy" id="172846"/>
    <lineage>
        <taxon>Eukaryota</taxon>
        <taxon>Metazoa</taxon>
        <taxon>Ecdysozoa</taxon>
        <taxon>Arthropoda</taxon>
        <taxon>Chelicerata</taxon>
        <taxon>Arachnida</taxon>
        <taxon>Araneae</taxon>
        <taxon>Araneomorphae</taxon>
        <taxon>Entelegynae</taxon>
        <taxon>Araneoidea</taxon>
        <taxon>Araneidae</taxon>
        <taxon>Caerostris</taxon>
    </lineage>
</organism>
<keyword evidence="2" id="KW-1185">Reference proteome</keyword>
<sequence>MVMGENIVPSRGTLWNIDFLLNSFKQSLIVYPIGVCINGTTHLLLKSKDTIHYTSQAAVEAFFPTANRPGVTRRFRGY</sequence>
<dbReference type="AlphaFoldDB" id="A0AAV4NXL0"/>
<gene>
    <name evidence="1" type="ORF">CEXT_393361</name>
</gene>
<evidence type="ECO:0000313" key="1">
    <source>
        <dbReference type="EMBL" id="GIX87792.1"/>
    </source>
</evidence>
<dbReference type="Proteomes" id="UP001054945">
    <property type="component" value="Unassembled WGS sequence"/>
</dbReference>
<reference evidence="1 2" key="1">
    <citation type="submission" date="2021-06" db="EMBL/GenBank/DDBJ databases">
        <title>Caerostris extrusa draft genome.</title>
        <authorList>
            <person name="Kono N."/>
            <person name="Arakawa K."/>
        </authorList>
    </citation>
    <scope>NUCLEOTIDE SEQUENCE [LARGE SCALE GENOMIC DNA]</scope>
</reference>
<dbReference type="EMBL" id="BPLR01021266">
    <property type="protein sequence ID" value="GIX87792.1"/>
    <property type="molecule type" value="Genomic_DNA"/>
</dbReference>
<evidence type="ECO:0000313" key="2">
    <source>
        <dbReference type="Proteomes" id="UP001054945"/>
    </source>
</evidence>
<name>A0AAV4NXL0_CAEEX</name>
<accession>A0AAV4NXL0</accession>
<proteinExistence type="predicted"/>
<comment type="caution">
    <text evidence="1">The sequence shown here is derived from an EMBL/GenBank/DDBJ whole genome shotgun (WGS) entry which is preliminary data.</text>
</comment>
<protein>
    <submittedName>
        <fullName evidence="1">Uncharacterized protein</fullName>
    </submittedName>
</protein>